<name>D6TVU7_KTERA</name>
<dbReference type="InParanoid" id="D6TVU7"/>
<sequence>MKEQALPLITFYKGWEAYQRNLVEIIAPLSSEQLALPAPSHQWTIGMLAQHIVANRVWWFQVWMGEGSPDLAPIAHWDPADEVEQPPLTAAELVAGLESTWRMITDALTRWTPADLEHVFQPPAALKEEEREYFPPVSRQWVIWHVLEHEIHHGGELSLALGSHGLPGIYGNI</sequence>
<dbReference type="EMBL" id="ADVG01000003">
    <property type="protein sequence ID" value="EFH84330.1"/>
    <property type="molecule type" value="Genomic_DNA"/>
</dbReference>
<dbReference type="STRING" id="485913.Krac_5360"/>
<dbReference type="AlphaFoldDB" id="D6TVU7"/>
<proteinExistence type="predicted"/>
<accession>D6TVU7</accession>
<dbReference type="RefSeq" id="WP_007915766.1">
    <property type="nucleotide sequence ID" value="NZ_ADVG01000003.1"/>
</dbReference>
<evidence type="ECO:0000313" key="2">
    <source>
        <dbReference type="EMBL" id="EFH84330.1"/>
    </source>
</evidence>
<keyword evidence="3" id="KW-1185">Reference proteome</keyword>
<feature type="domain" description="DinB-like" evidence="1">
    <location>
        <begin position="17"/>
        <end position="156"/>
    </location>
</feature>
<dbReference type="SUPFAM" id="SSF109854">
    <property type="entry name" value="DinB/YfiT-like putative metalloenzymes"/>
    <property type="match status" value="1"/>
</dbReference>
<evidence type="ECO:0000259" key="1">
    <source>
        <dbReference type="Pfam" id="PF12867"/>
    </source>
</evidence>
<dbReference type="InterPro" id="IPR024775">
    <property type="entry name" value="DinB-like"/>
</dbReference>
<dbReference type="FunCoup" id="D6TVU7">
    <property type="interactions" value="1"/>
</dbReference>
<reference evidence="2 3" key="1">
    <citation type="journal article" date="2011" name="Stand. Genomic Sci.">
        <title>Non-contiguous finished genome sequence and contextual data of the filamentous soil bacterium Ktedonobacter racemifer type strain (SOSP1-21).</title>
        <authorList>
            <person name="Chang Y.J."/>
            <person name="Land M."/>
            <person name="Hauser L."/>
            <person name="Chertkov O."/>
            <person name="Del Rio T.G."/>
            <person name="Nolan M."/>
            <person name="Copeland A."/>
            <person name="Tice H."/>
            <person name="Cheng J.F."/>
            <person name="Lucas S."/>
            <person name="Han C."/>
            <person name="Goodwin L."/>
            <person name="Pitluck S."/>
            <person name="Ivanova N."/>
            <person name="Ovchinikova G."/>
            <person name="Pati A."/>
            <person name="Chen A."/>
            <person name="Palaniappan K."/>
            <person name="Mavromatis K."/>
            <person name="Liolios K."/>
            <person name="Brettin T."/>
            <person name="Fiebig A."/>
            <person name="Rohde M."/>
            <person name="Abt B."/>
            <person name="Goker M."/>
            <person name="Detter J.C."/>
            <person name="Woyke T."/>
            <person name="Bristow J."/>
            <person name="Eisen J.A."/>
            <person name="Markowitz V."/>
            <person name="Hugenholtz P."/>
            <person name="Kyrpides N.C."/>
            <person name="Klenk H.P."/>
            <person name="Lapidus A."/>
        </authorList>
    </citation>
    <scope>NUCLEOTIDE SEQUENCE [LARGE SCALE GENOMIC DNA]</scope>
    <source>
        <strain evidence="3">DSM 44963</strain>
    </source>
</reference>
<evidence type="ECO:0000313" key="3">
    <source>
        <dbReference type="Proteomes" id="UP000004508"/>
    </source>
</evidence>
<comment type="caution">
    <text evidence="2">The sequence shown here is derived from an EMBL/GenBank/DDBJ whole genome shotgun (WGS) entry which is preliminary data.</text>
</comment>
<dbReference type="Gene3D" id="1.20.120.450">
    <property type="entry name" value="dinb family like domain"/>
    <property type="match status" value="1"/>
</dbReference>
<dbReference type="Proteomes" id="UP000004508">
    <property type="component" value="Unassembled WGS sequence"/>
</dbReference>
<dbReference type="OrthoDB" id="157719at2"/>
<protein>
    <recommendedName>
        <fullName evidence="1">DinB-like domain-containing protein</fullName>
    </recommendedName>
</protein>
<gene>
    <name evidence="2" type="ORF">Krac_5360</name>
</gene>
<organism evidence="2 3">
    <name type="scientific">Ktedonobacter racemifer DSM 44963</name>
    <dbReference type="NCBI Taxonomy" id="485913"/>
    <lineage>
        <taxon>Bacteria</taxon>
        <taxon>Bacillati</taxon>
        <taxon>Chloroflexota</taxon>
        <taxon>Ktedonobacteria</taxon>
        <taxon>Ktedonobacterales</taxon>
        <taxon>Ktedonobacteraceae</taxon>
        <taxon>Ktedonobacter</taxon>
    </lineage>
</organism>
<dbReference type="Pfam" id="PF12867">
    <property type="entry name" value="DinB_2"/>
    <property type="match status" value="1"/>
</dbReference>
<dbReference type="InterPro" id="IPR034660">
    <property type="entry name" value="DinB/YfiT-like"/>
</dbReference>